<evidence type="ECO:0000256" key="4">
    <source>
        <dbReference type="RuleBase" id="RU004328"/>
    </source>
</evidence>
<dbReference type="AlphaFoldDB" id="A0A4U6XEH7"/>
<dbReference type="Proteomes" id="UP000310108">
    <property type="component" value="Unassembled WGS sequence"/>
</dbReference>
<dbReference type="GO" id="GO:0003723">
    <property type="term" value="F:RNA binding"/>
    <property type="evidence" value="ECO:0007669"/>
    <property type="project" value="InterPro"/>
</dbReference>
<dbReference type="PANTHER" id="PTHR11240:SF17">
    <property type="entry name" value="RIBONUCLEASE T2"/>
    <property type="match status" value="1"/>
</dbReference>
<evidence type="ECO:0000256" key="3">
    <source>
        <dbReference type="ARBA" id="ARBA00022759"/>
    </source>
</evidence>
<dbReference type="PROSITE" id="PS00530">
    <property type="entry name" value="RNASE_T2_1"/>
    <property type="match status" value="1"/>
</dbReference>
<accession>A0A4U6XEH7</accession>
<dbReference type="InterPro" id="IPR033130">
    <property type="entry name" value="RNase_T2_His_AS_2"/>
</dbReference>
<dbReference type="PROSITE" id="PS00531">
    <property type="entry name" value="RNASE_T2_2"/>
    <property type="match status" value="1"/>
</dbReference>
<dbReference type="InterPro" id="IPR036430">
    <property type="entry name" value="RNase_T2-like_sf"/>
</dbReference>
<name>A0A4U6XEH7_9PEZI</name>
<dbReference type="EMBL" id="PJEX01000167">
    <property type="protein sequence ID" value="TKW53803.1"/>
    <property type="molecule type" value="Genomic_DNA"/>
</dbReference>
<evidence type="ECO:0000256" key="1">
    <source>
        <dbReference type="ARBA" id="ARBA00007469"/>
    </source>
</evidence>
<protein>
    <recommendedName>
        <fullName evidence="2">ribonuclease T2</fullName>
        <ecNumber evidence="2">4.6.1.19</ecNumber>
    </recommendedName>
</protein>
<evidence type="ECO:0000313" key="5">
    <source>
        <dbReference type="EMBL" id="TKW53803.1"/>
    </source>
</evidence>
<evidence type="ECO:0000313" key="6">
    <source>
        <dbReference type="Proteomes" id="UP000310108"/>
    </source>
</evidence>
<gene>
    <name evidence="5" type="ORF">CTA1_5930</name>
</gene>
<comment type="caution">
    <text evidence="5">The sequence shown here is derived from an EMBL/GenBank/DDBJ whole genome shotgun (WGS) entry which is preliminary data.</text>
</comment>
<proteinExistence type="inferred from homology"/>
<dbReference type="SUPFAM" id="SSF55895">
    <property type="entry name" value="Ribonuclease Rh-like"/>
    <property type="match status" value="1"/>
</dbReference>
<keyword evidence="6" id="KW-1185">Reference proteome</keyword>
<dbReference type="PANTHER" id="PTHR11240">
    <property type="entry name" value="RIBONUCLEASE T2"/>
    <property type="match status" value="1"/>
</dbReference>
<keyword evidence="3" id="KW-0378">Hydrolase</keyword>
<dbReference type="GO" id="GO:0006401">
    <property type="term" value="P:RNA catabolic process"/>
    <property type="evidence" value="ECO:0007669"/>
    <property type="project" value="TreeGrafter"/>
</dbReference>
<dbReference type="InterPro" id="IPR018188">
    <property type="entry name" value="RNase_T2_His_AS_1"/>
</dbReference>
<organism evidence="5 6">
    <name type="scientific">Colletotrichum tanaceti</name>
    <dbReference type="NCBI Taxonomy" id="1306861"/>
    <lineage>
        <taxon>Eukaryota</taxon>
        <taxon>Fungi</taxon>
        <taxon>Dikarya</taxon>
        <taxon>Ascomycota</taxon>
        <taxon>Pezizomycotina</taxon>
        <taxon>Sordariomycetes</taxon>
        <taxon>Hypocreomycetidae</taxon>
        <taxon>Glomerellales</taxon>
        <taxon>Glomerellaceae</taxon>
        <taxon>Colletotrichum</taxon>
        <taxon>Colletotrichum destructivum species complex</taxon>
    </lineage>
</organism>
<dbReference type="InterPro" id="IPR001568">
    <property type="entry name" value="RNase_T2-like"/>
</dbReference>
<sequence>MAPSLRALLARITTILPTYQTPFTSPSSHDIVTAAAAAEANANANAHGIAVTPYEPLSGAPSCPIDGPLSCHNATGPVEDACCFVAPSGRLLLTQFWDDTVHAGGAEEDWTVHGLWPDLCDGSYKAYCGMTPHFNNITDILQHYGQGDLLASMERYWVAAYGTNNHLWAHEYNKHASCINTLSASCYADAYAPGVEVVDYFTRAFSLFRQLDTFTALERAGIAPSHSRRYPLAEVRRTLEALSGGRVVLRCQGRGRDVLHEAWYSYFLQGSLQTGQFVPAGGLGDHGDANNCAPEVRYPPKKCKGNCPGSVEL</sequence>
<dbReference type="Pfam" id="PF00445">
    <property type="entry name" value="Ribonuclease_T2"/>
    <property type="match status" value="1"/>
</dbReference>
<keyword evidence="3" id="KW-0255">Endonuclease</keyword>
<reference evidence="5 6" key="1">
    <citation type="journal article" date="2019" name="PLoS ONE">
        <title>Comparative genome analysis indicates high evolutionary potential of pathogenicity genes in Colletotrichum tanaceti.</title>
        <authorList>
            <person name="Lelwala R.V."/>
            <person name="Korhonen P.K."/>
            <person name="Young N.D."/>
            <person name="Scott J.B."/>
            <person name="Ades P.A."/>
            <person name="Gasser R.B."/>
            <person name="Taylor P.W.J."/>
        </authorList>
    </citation>
    <scope>NUCLEOTIDE SEQUENCE [LARGE SCALE GENOMIC DNA]</scope>
    <source>
        <strain evidence="5">BRIP57314</strain>
    </source>
</reference>
<comment type="similarity">
    <text evidence="1 4">Belongs to the RNase T2 family.</text>
</comment>
<dbReference type="GO" id="GO:0005576">
    <property type="term" value="C:extracellular region"/>
    <property type="evidence" value="ECO:0007669"/>
    <property type="project" value="TreeGrafter"/>
</dbReference>
<evidence type="ECO:0000256" key="2">
    <source>
        <dbReference type="ARBA" id="ARBA00012571"/>
    </source>
</evidence>
<keyword evidence="3" id="KW-0540">Nuclease</keyword>
<dbReference type="OrthoDB" id="435754at2759"/>
<dbReference type="EC" id="4.6.1.19" evidence="2"/>
<dbReference type="GO" id="GO:0033897">
    <property type="term" value="F:ribonuclease T2 activity"/>
    <property type="evidence" value="ECO:0007669"/>
    <property type="project" value="UniProtKB-EC"/>
</dbReference>
<dbReference type="Gene3D" id="3.90.730.10">
    <property type="entry name" value="Ribonuclease T2-like"/>
    <property type="match status" value="1"/>
</dbReference>